<dbReference type="EMBL" id="NSKC01000008">
    <property type="protein sequence ID" value="PAU83012.1"/>
    <property type="molecule type" value="Genomic_DNA"/>
</dbReference>
<dbReference type="OrthoDB" id="199516at2157"/>
<gene>
    <name evidence="3" type="ORF">CK500_12875</name>
</gene>
<comment type="caution">
    <text evidence="3">The sequence shown here is derived from an EMBL/GenBank/DDBJ whole genome shotgun (WGS) entry which is preliminary data.</text>
</comment>
<evidence type="ECO:0008006" key="5">
    <source>
        <dbReference type="Google" id="ProtNLM"/>
    </source>
</evidence>
<evidence type="ECO:0000313" key="3">
    <source>
        <dbReference type="EMBL" id="PAU83012.1"/>
    </source>
</evidence>
<keyword evidence="2" id="KW-0812">Transmembrane</keyword>
<sequence length="326" mass="32161">MSDPRPTDSAADSPEGPGRPEASGPAEASDPSEGPDPSETPGHRDRAVALARLVRPAFLGPAVATAAVGGLLAPAPAGPVLVGHALAVGLAVYAAHLRDALVDRFRRGEEPPGGTTPRLLRRAFVAASLAFWAVVAGLWWTVGPVAALAVGPLWALAALHAPHLDVTPVGSATDYAVGVALALVGGYALQTGALAPDVLAVAAALGLALVAVTVSVDALDAAFDRQIGKQTVPVALGAAAADRLAATLFLAAGATVAVAVAAGALPWGALAAAAVCPASAAAVFARPRRRSVLAQMASLYPLAALLVAPVCLAGDAACGGILRLLV</sequence>
<accession>A0A2A2FEF0</accession>
<feature type="transmembrane region" description="Helical" evidence="2">
    <location>
        <begin position="199"/>
        <end position="223"/>
    </location>
</feature>
<feature type="transmembrane region" description="Helical" evidence="2">
    <location>
        <begin position="119"/>
        <end position="139"/>
    </location>
</feature>
<organism evidence="3 4">
    <name type="scientific">Halorubrum salipaludis</name>
    <dbReference type="NCBI Taxonomy" id="2032630"/>
    <lineage>
        <taxon>Archaea</taxon>
        <taxon>Methanobacteriati</taxon>
        <taxon>Methanobacteriota</taxon>
        <taxon>Stenosarchaea group</taxon>
        <taxon>Halobacteria</taxon>
        <taxon>Halobacteriales</taxon>
        <taxon>Haloferacaceae</taxon>
        <taxon>Halorubrum</taxon>
    </lineage>
</organism>
<feature type="transmembrane region" description="Helical" evidence="2">
    <location>
        <begin position="244"/>
        <end position="261"/>
    </location>
</feature>
<reference evidence="3 4" key="1">
    <citation type="submission" date="2017-08" db="EMBL/GenBank/DDBJ databases">
        <title>The strain WRN001 was isolated from Binhai saline alkaline soil, Tianjin, China.</title>
        <authorList>
            <person name="Liu D."/>
            <person name="Zhang G."/>
        </authorList>
    </citation>
    <scope>NUCLEOTIDE SEQUENCE [LARGE SCALE GENOMIC DNA]</scope>
    <source>
        <strain evidence="3 4">WN019</strain>
    </source>
</reference>
<name>A0A2A2FEF0_9EURY</name>
<keyword evidence="4" id="KW-1185">Reference proteome</keyword>
<dbReference type="AlphaFoldDB" id="A0A2A2FEF0"/>
<feature type="transmembrane region" description="Helical" evidence="2">
    <location>
        <begin position="297"/>
        <end position="322"/>
    </location>
</feature>
<feature type="transmembrane region" description="Helical" evidence="2">
    <location>
        <begin position="175"/>
        <end position="193"/>
    </location>
</feature>
<proteinExistence type="predicted"/>
<feature type="region of interest" description="Disordered" evidence="1">
    <location>
        <begin position="1"/>
        <end position="43"/>
    </location>
</feature>
<evidence type="ECO:0000256" key="1">
    <source>
        <dbReference type="SAM" id="MobiDB-lite"/>
    </source>
</evidence>
<protein>
    <recommendedName>
        <fullName evidence="5">Ubiquinone biosynthesis protein UbiA</fullName>
    </recommendedName>
</protein>
<feature type="transmembrane region" description="Helical" evidence="2">
    <location>
        <begin position="79"/>
        <end position="98"/>
    </location>
</feature>
<dbReference type="Proteomes" id="UP000218083">
    <property type="component" value="Unassembled WGS sequence"/>
</dbReference>
<dbReference type="RefSeq" id="WP_095637623.1">
    <property type="nucleotide sequence ID" value="NZ_NSKC01000008.1"/>
</dbReference>
<evidence type="ECO:0000256" key="2">
    <source>
        <dbReference type="SAM" id="Phobius"/>
    </source>
</evidence>
<keyword evidence="2" id="KW-0472">Membrane</keyword>
<keyword evidence="2" id="KW-1133">Transmembrane helix</keyword>
<feature type="transmembrane region" description="Helical" evidence="2">
    <location>
        <begin position="53"/>
        <end position="73"/>
    </location>
</feature>
<evidence type="ECO:0000313" key="4">
    <source>
        <dbReference type="Proteomes" id="UP000218083"/>
    </source>
</evidence>